<reference evidence="6 7" key="1">
    <citation type="submission" date="2020-06" db="EMBL/GenBank/DDBJ databases">
        <authorList>
            <person name="Kang J."/>
        </authorList>
    </citation>
    <scope>NUCLEOTIDE SEQUENCE [LARGE SCALE GENOMIC DNA]</scope>
    <source>
        <strain evidence="6 7">DCY120</strain>
    </source>
</reference>
<name>A0A850R6V8_9LACO</name>
<dbReference type="RefSeq" id="WP_176942544.1">
    <property type="nucleotide sequence ID" value="NZ_JABZEC010000003.1"/>
</dbReference>
<dbReference type="PROSITE" id="PS51372">
    <property type="entry name" value="PRD_2"/>
    <property type="match status" value="1"/>
</dbReference>
<dbReference type="InterPro" id="IPR036634">
    <property type="entry name" value="PRD_sf"/>
</dbReference>
<evidence type="ECO:0000256" key="2">
    <source>
        <dbReference type="ARBA" id="ARBA00023015"/>
    </source>
</evidence>
<keyword evidence="4" id="KW-0804">Transcription</keyword>
<dbReference type="Gene3D" id="3.40.930.10">
    <property type="entry name" value="Mannitol-specific EII, Chain A"/>
    <property type="match status" value="1"/>
</dbReference>
<keyword evidence="7" id="KW-1185">Reference proteome</keyword>
<evidence type="ECO:0000313" key="7">
    <source>
        <dbReference type="Proteomes" id="UP000563523"/>
    </source>
</evidence>
<dbReference type="Gene3D" id="1.10.1790.10">
    <property type="entry name" value="PRD domain"/>
    <property type="match status" value="1"/>
</dbReference>
<evidence type="ECO:0000256" key="3">
    <source>
        <dbReference type="ARBA" id="ARBA00023159"/>
    </source>
</evidence>
<proteinExistence type="predicted"/>
<gene>
    <name evidence="6" type="ORF">HU830_04240</name>
</gene>
<organism evidence="6 7">
    <name type="scientific">Bombilactobacillus apium</name>
    <dbReference type="NCBI Taxonomy" id="2675299"/>
    <lineage>
        <taxon>Bacteria</taxon>
        <taxon>Bacillati</taxon>
        <taxon>Bacillota</taxon>
        <taxon>Bacilli</taxon>
        <taxon>Lactobacillales</taxon>
        <taxon>Lactobacillaceae</taxon>
        <taxon>Bombilactobacillus</taxon>
    </lineage>
</organism>
<dbReference type="SUPFAM" id="SSF63520">
    <property type="entry name" value="PTS-regulatory domain, PRD"/>
    <property type="match status" value="2"/>
</dbReference>
<dbReference type="SUPFAM" id="SSF55804">
    <property type="entry name" value="Phoshotransferase/anion transport protein"/>
    <property type="match status" value="1"/>
</dbReference>
<dbReference type="InterPro" id="IPR050661">
    <property type="entry name" value="BglG_antiterminators"/>
</dbReference>
<evidence type="ECO:0000259" key="5">
    <source>
        <dbReference type="PROSITE" id="PS51372"/>
    </source>
</evidence>
<comment type="caution">
    <text evidence="6">The sequence shown here is derived from an EMBL/GenBank/DDBJ whole genome shotgun (WGS) entry which is preliminary data.</text>
</comment>
<dbReference type="Gene3D" id="1.10.10.10">
    <property type="entry name" value="Winged helix-like DNA-binding domain superfamily/Winged helix DNA-binding domain"/>
    <property type="match status" value="1"/>
</dbReference>
<feature type="domain" description="PRD" evidence="5">
    <location>
        <begin position="256"/>
        <end position="364"/>
    </location>
</feature>
<dbReference type="InterPro" id="IPR011608">
    <property type="entry name" value="PRD"/>
</dbReference>
<dbReference type="InterPro" id="IPR016152">
    <property type="entry name" value="PTrfase/Anion_transptr"/>
</dbReference>
<dbReference type="PANTHER" id="PTHR30185:SF13">
    <property type="entry name" value="LICABCH OPERON REGULATOR-RELATED"/>
    <property type="match status" value="1"/>
</dbReference>
<protein>
    <submittedName>
        <fullName evidence="6">Helix-turn-helix domain-containing protein</fullName>
    </submittedName>
</protein>
<dbReference type="InterPro" id="IPR007737">
    <property type="entry name" value="Mga_HTH"/>
</dbReference>
<accession>A0A850R6V8</accession>
<keyword evidence="3" id="KW-0010">Activator</keyword>
<dbReference type="PANTHER" id="PTHR30185">
    <property type="entry name" value="CRYPTIC BETA-GLUCOSIDE BGL OPERON ANTITERMINATOR"/>
    <property type="match status" value="1"/>
</dbReference>
<keyword evidence="2" id="KW-0805">Transcription regulation</keyword>
<dbReference type="Proteomes" id="UP000563523">
    <property type="component" value="Unassembled WGS sequence"/>
</dbReference>
<dbReference type="AlphaFoldDB" id="A0A850R6V8"/>
<evidence type="ECO:0000256" key="4">
    <source>
        <dbReference type="ARBA" id="ARBA00023163"/>
    </source>
</evidence>
<keyword evidence="1" id="KW-0677">Repeat</keyword>
<dbReference type="GO" id="GO:0006355">
    <property type="term" value="P:regulation of DNA-templated transcription"/>
    <property type="evidence" value="ECO:0007669"/>
    <property type="project" value="InterPro"/>
</dbReference>
<evidence type="ECO:0000313" key="6">
    <source>
        <dbReference type="EMBL" id="NVY96382.1"/>
    </source>
</evidence>
<dbReference type="InterPro" id="IPR036388">
    <property type="entry name" value="WH-like_DNA-bd_sf"/>
</dbReference>
<dbReference type="Pfam" id="PF05043">
    <property type="entry name" value="Mga"/>
    <property type="match status" value="1"/>
</dbReference>
<sequence length="589" mass="67785">MTSKTVQKDLSHLRSQLNQKHNYLQAKRGQGFHLADEYQLAASSLELSRNKDVILNNYDRLAYLIQRLLLQPHYLRYEDLAQEIFVSYSTLSRCMKKVQVLLQQYQLQLVQKPNRGTCVVGSEIQFRCAIAAYFYQNFLSSLSNYQQDIYDAHSALLEPIRQIITTQSLKSKVHFSDPMVADLAIHVLIAAQRLDLEEDLEYPTNWISDPQLEALALNILSASQALFPGKLFTPQTVNYLAYHLDLKQILDTKVTDLTGKVDATLDHILAEIADNFGIDFTAQRRLLSFLQRHLYQLQRRVQRQLSVQNLRTLVYFRKYLFAAKMVISVAPIISRELLDYPLPASEYGALILYFQSGLEELRLQHKQIIGLYAENDCAKELLFQAKIARITPPALDFQILHSLTTEIPPEITTIISTRALKRPVALKRLIVLDDLEELNSQKLLHQIQTIADPQQVLKKYLRPESFLQLTAQTKDEVQLEIGRYLCQQGFFKENLAAPLEYEEIGNGLVHIQDLNRIIKVNLCLIVSLTKPILWDDTVIKLLFLIKTKRDGDQDLEFLCQTFSQFANSIPRIEQAYHAKNSDELLQALN</sequence>
<evidence type="ECO:0000256" key="1">
    <source>
        <dbReference type="ARBA" id="ARBA00022737"/>
    </source>
</evidence>
<dbReference type="EMBL" id="JABZEC010000003">
    <property type="protein sequence ID" value="NVY96382.1"/>
    <property type="molecule type" value="Genomic_DNA"/>
</dbReference>